<protein>
    <submittedName>
        <fullName evidence="1">Uncharacterized protein</fullName>
    </submittedName>
</protein>
<reference evidence="1 2" key="3">
    <citation type="journal article" date="2022" name="Microbiol. Spectr.">
        <title>Folding features and dynamics of 3D genome architecture in plant fungal pathogens.</title>
        <authorList>
            <person name="Xia C."/>
        </authorList>
    </citation>
    <scope>NUCLEOTIDE SEQUENCE [LARGE SCALE GENOMIC DNA]</scope>
    <source>
        <strain evidence="1 2">93-210</strain>
    </source>
</reference>
<gene>
    <name evidence="1" type="ORF">MJO28_016371</name>
</gene>
<proteinExistence type="predicted"/>
<dbReference type="EMBL" id="CM045882">
    <property type="protein sequence ID" value="KAI7935500.1"/>
    <property type="molecule type" value="Genomic_DNA"/>
</dbReference>
<evidence type="ECO:0000313" key="2">
    <source>
        <dbReference type="Proteomes" id="UP001060170"/>
    </source>
</evidence>
<reference evidence="2" key="1">
    <citation type="journal article" date="2018" name="BMC Genomics">
        <title>Genomic insights into host adaptation between the wheat stripe rust pathogen (Puccinia striiformis f. sp. tritici) and the barley stripe rust pathogen (Puccinia striiformis f. sp. hordei).</title>
        <authorList>
            <person name="Xia C."/>
            <person name="Wang M."/>
            <person name="Yin C."/>
            <person name="Cornejo O.E."/>
            <person name="Hulbert S.H."/>
            <person name="Chen X."/>
        </authorList>
    </citation>
    <scope>NUCLEOTIDE SEQUENCE [LARGE SCALE GENOMIC DNA]</scope>
    <source>
        <strain evidence="2">93-210</strain>
    </source>
</reference>
<organism evidence="1 2">
    <name type="scientific">Puccinia striiformis f. sp. tritici</name>
    <dbReference type="NCBI Taxonomy" id="168172"/>
    <lineage>
        <taxon>Eukaryota</taxon>
        <taxon>Fungi</taxon>
        <taxon>Dikarya</taxon>
        <taxon>Basidiomycota</taxon>
        <taxon>Pucciniomycotina</taxon>
        <taxon>Pucciniomycetes</taxon>
        <taxon>Pucciniales</taxon>
        <taxon>Pucciniaceae</taxon>
        <taxon>Puccinia</taxon>
    </lineage>
</organism>
<evidence type="ECO:0000313" key="1">
    <source>
        <dbReference type="EMBL" id="KAI7935500.1"/>
    </source>
</evidence>
<dbReference type="Proteomes" id="UP001060170">
    <property type="component" value="Chromosome 18"/>
</dbReference>
<sequence>MVVALQQVKKNIADDDGDGNNNNNNNKKKNENIDNNDAKNSKSNYDDIEGVALACMHLGIGMIIDT</sequence>
<reference evidence="2" key="2">
    <citation type="journal article" date="2018" name="Mol. Plant Microbe Interact.">
        <title>Genome sequence resources for the wheat stripe rust pathogen (Puccinia striiformis f. sp. tritici) and the barley stripe rust pathogen (Puccinia striiformis f. sp. hordei).</title>
        <authorList>
            <person name="Xia C."/>
            <person name="Wang M."/>
            <person name="Yin C."/>
            <person name="Cornejo O.E."/>
            <person name="Hulbert S.H."/>
            <person name="Chen X."/>
        </authorList>
    </citation>
    <scope>NUCLEOTIDE SEQUENCE [LARGE SCALE GENOMIC DNA]</scope>
    <source>
        <strain evidence="2">93-210</strain>
    </source>
</reference>
<name>A0ACC0DN35_9BASI</name>
<accession>A0ACC0DN35</accession>
<keyword evidence="2" id="KW-1185">Reference proteome</keyword>
<comment type="caution">
    <text evidence="1">The sequence shown here is derived from an EMBL/GenBank/DDBJ whole genome shotgun (WGS) entry which is preliminary data.</text>
</comment>